<evidence type="ECO:0000313" key="4">
    <source>
        <dbReference type="Proteomes" id="UP000050783"/>
    </source>
</evidence>
<dbReference type="InterPro" id="IPR034904">
    <property type="entry name" value="FSCA_dom_sf"/>
</dbReference>
<reference evidence="5" key="2">
    <citation type="submission" date="2015-09" db="EMBL/GenBank/DDBJ databases">
        <authorList>
            <person name="Rodrigo-Torres L."/>
            <person name="Arahal D.R."/>
        </authorList>
    </citation>
    <scope>NUCLEOTIDE SEQUENCE [LARGE SCALE GENOMIC DNA]</scope>
    <source>
        <strain evidence="5">CECT 4293</strain>
    </source>
</reference>
<dbReference type="OrthoDB" id="9805360at2"/>
<gene>
    <name evidence="3" type="ORF">RUA4292_02479</name>
    <name evidence="2" type="ORF">RUM4293_00235</name>
</gene>
<feature type="domain" description="MIP18 family-like" evidence="1">
    <location>
        <begin position="26"/>
        <end position="96"/>
    </location>
</feature>
<dbReference type="Proteomes" id="UP000050786">
    <property type="component" value="Unassembled WGS sequence"/>
</dbReference>
<dbReference type="InterPro" id="IPR014291">
    <property type="entry name" value="SUF_FeS_clus_asmbl-assoc"/>
</dbReference>
<dbReference type="Gene3D" id="3.30.300.130">
    <property type="entry name" value="Fe-S cluster assembly (FSCA)"/>
    <property type="match status" value="1"/>
</dbReference>
<dbReference type="InterPro" id="IPR002744">
    <property type="entry name" value="MIP18-like"/>
</dbReference>
<evidence type="ECO:0000313" key="3">
    <source>
        <dbReference type="EMBL" id="CUH48301.1"/>
    </source>
</evidence>
<dbReference type="AlphaFoldDB" id="A0A0P1EF95"/>
<dbReference type="Proteomes" id="UP000050783">
    <property type="component" value="Unassembled WGS sequence"/>
</dbReference>
<dbReference type="EMBL" id="CYPU01000039">
    <property type="protein sequence ID" value="CUH48301.1"/>
    <property type="molecule type" value="Genomic_DNA"/>
</dbReference>
<dbReference type="STRING" id="81569.RUM4293_00235"/>
<reference evidence="3 4" key="1">
    <citation type="submission" date="2015-09" db="EMBL/GenBank/DDBJ databases">
        <authorList>
            <consortium name="Swine Surveillance"/>
        </authorList>
    </citation>
    <scope>NUCLEOTIDE SEQUENCE [LARGE SCALE GENOMIC DNA]</scope>
    <source>
        <strain evidence="3 4">CECT 4292</strain>
        <strain evidence="2">CECT 4293</strain>
    </source>
</reference>
<evidence type="ECO:0000313" key="2">
    <source>
        <dbReference type="EMBL" id="CUH41367.1"/>
    </source>
</evidence>
<dbReference type="GeneID" id="55493682"/>
<accession>A0A0P1EF95</accession>
<evidence type="ECO:0000259" key="1">
    <source>
        <dbReference type="Pfam" id="PF01883"/>
    </source>
</evidence>
<proteinExistence type="predicted"/>
<dbReference type="Pfam" id="PF01883">
    <property type="entry name" value="FeS_assembly_P"/>
    <property type="match status" value="1"/>
</dbReference>
<organism evidence="3 4">
    <name type="scientific">Ruegeria atlantica</name>
    <dbReference type="NCBI Taxonomy" id="81569"/>
    <lineage>
        <taxon>Bacteria</taxon>
        <taxon>Pseudomonadati</taxon>
        <taxon>Pseudomonadota</taxon>
        <taxon>Alphaproteobacteria</taxon>
        <taxon>Rhodobacterales</taxon>
        <taxon>Roseobacteraceae</taxon>
        <taxon>Ruegeria</taxon>
    </lineage>
</organism>
<dbReference type="SUPFAM" id="SSF117916">
    <property type="entry name" value="Fe-S cluster assembly (FSCA) domain-like"/>
    <property type="match status" value="1"/>
</dbReference>
<keyword evidence="5" id="KW-1185">Reference proteome</keyword>
<protein>
    <submittedName>
        <fullName evidence="3">FeS assembly SUF system protein</fullName>
    </submittedName>
</protein>
<dbReference type="PANTHER" id="PTHR42831">
    <property type="entry name" value="FE-S PROTEIN MATURATION AUXILIARY FACTOR YITW"/>
    <property type="match status" value="1"/>
</dbReference>
<sequence>MTHPSEQFEGTPLIAPSTIDHPLYDSVVEACRSVFDPEIPVNIYDLGLIYTIDITKENAVKVIMTLTAPGCPVAGEMPGWIVEAIEPVAGVKEVDVELTWEPPWGMEMMSDEARLELGFM</sequence>
<dbReference type="RefSeq" id="WP_058271500.1">
    <property type="nucleotide sequence ID" value="NZ_CANLTD010000001.1"/>
</dbReference>
<dbReference type="NCBIfam" id="TIGR02945">
    <property type="entry name" value="SUF_assoc"/>
    <property type="match status" value="1"/>
</dbReference>
<dbReference type="InterPro" id="IPR052339">
    <property type="entry name" value="Fe-S_Maturation_MIP18"/>
</dbReference>
<dbReference type="EMBL" id="CYPS01000008">
    <property type="protein sequence ID" value="CUH41367.1"/>
    <property type="molecule type" value="Genomic_DNA"/>
</dbReference>
<name>A0A0P1EF95_9RHOB</name>
<evidence type="ECO:0000313" key="5">
    <source>
        <dbReference type="Proteomes" id="UP000050786"/>
    </source>
</evidence>
<dbReference type="PANTHER" id="PTHR42831:SF1">
    <property type="entry name" value="FE-S PROTEIN MATURATION AUXILIARY FACTOR YITW"/>
    <property type="match status" value="1"/>
</dbReference>